<dbReference type="SUPFAM" id="SSF81321">
    <property type="entry name" value="Family A G protein-coupled receptor-like"/>
    <property type="match status" value="1"/>
</dbReference>
<dbReference type="AlphaFoldDB" id="A0A915HG59"/>
<dbReference type="InterPro" id="IPR019426">
    <property type="entry name" value="7TM_GPCR_serpentine_rcpt_Srv"/>
</dbReference>
<accession>A0A915HG59</accession>
<keyword evidence="1" id="KW-0812">Transmembrane</keyword>
<dbReference type="Pfam" id="PF10323">
    <property type="entry name" value="7TM_GPCR_Srv"/>
    <property type="match status" value="1"/>
</dbReference>
<dbReference type="InterPro" id="IPR019425">
    <property type="entry name" value="7TM_GPCR_serpentine_rcpt_Srt"/>
</dbReference>
<feature type="transmembrane region" description="Helical" evidence="1">
    <location>
        <begin position="15"/>
        <end position="43"/>
    </location>
</feature>
<organism evidence="2 3">
    <name type="scientific">Romanomermis culicivorax</name>
    <name type="common">Nematode worm</name>
    <dbReference type="NCBI Taxonomy" id="13658"/>
    <lineage>
        <taxon>Eukaryota</taxon>
        <taxon>Metazoa</taxon>
        <taxon>Ecdysozoa</taxon>
        <taxon>Nematoda</taxon>
        <taxon>Enoplea</taxon>
        <taxon>Dorylaimia</taxon>
        <taxon>Mermithida</taxon>
        <taxon>Mermithoidea</taxon>
        <taxon>Mermithidae</taxon>
        <taxon>Romanomermis</taxon>
    </lineage>
</organism>
<evidence type="ECO:0000256" key="1">
    <source>
        <dbReference type="SAM" id="Phobius"/>
    </source>
</evidence>
<keyword evidence="2" id="KW-1185">Reference proteome</keyword>
<evidence type="ECO:0000313" key="2">
    <source>
        <dbReference type="Proteomes" id="UP000887565"/>
    </source>
</evidence>
<dbReference type="Proteomes" id="UP000887565">
    <property type="component" value="Unplaced"/>
</dbReference>
<feature type="transmembrane region" description="Helical" evidence="1">
    <location>
        <begin position="96"/>
        <end position="120"/>
    </location>
</feature>
<dbReference type="Gene3D" id="1.20.1070.10">
    <property type="entry name" value="Rhodopsin 7-helix transmembrane proteins"/>
    <property type="match status" value="1"/>
</dbReference>
<keyword evidence="1" id="KW-1133">Transmembrane helix</keyword>
<sequence length="159" mass="18373">MTWGNDLENGSLGKYWMFVTMVGDFTALFFVLCFNSWSLLWLYKTRKQVQNVDQAVMRKREVKLFIQCFISGCCFFGIIGPFLILNILTGGTKHSIFLYLGMDVAWIFHHSLNPFIYIILNRKLRQHIVNILMLNTSSNVNLTTTMVTSLRMKNSGIAE</sequence>
<evidence type="ECO:0000313" key="3">
    <source>
        <dbReference type="WBParaSite" id="nRc.2.0.1.t00285-RA"/>
    </source>
</evidence>
<reference evidence="3" key="1">
    <citation type="submission" date="2022-11" db="UniProtKB">
        <authorList>
            <consortium name="WormBaseParasite"/>
        </authorList>
    </citation>
    <scope>IDENTIFICATION</scope>
</reference>
<feature type="transmembrane region" description="Helical" evidence="1">
    <location>
        <begin position="64"/>
        <end position="84"/>
    </location>
</feature>
<name>A0A915HG59_ROMCU</name>
<dbReference type="WBParaSite" id="nRc.2.0.1.t00285-RA">
    <property type="protein sequence ID" value="nRc.2.0.1.t00285-RA"/>
    <property type="gene ID" value="nRc.2.0.1.g00285"/>
</dbReference>
<proteinExistence type="predicted"/>
<protein>
    <submittedName>
        <fullName evidence="3">7TM GPCR serpentine receptor class x (Srx) domain-containing protein</fullName>
    </submittedName>
</protein>
<dbReference type="PANTHER" id="PTHR23021:SF11">
    <property type="entry name" value="SERPENTINE RECEPTOR, CLASS T"/>
    <property type="match status" value="1"/>
</dbReference>
<keyword evidence="1" id="KW-0472">Membrane</keyword>
<dbReference type="PANTHER" id="PTHR23021">
    <property type="entry name" value="SERPENTINE RECEPTOR, CLASS T"/>
    <property type="match status" value="1"/>
</dbReference>